<evidence type="ECO:0000313" key="1">
    <source>
        <dbReference type="EMBL" id="OGY68221.1"/>
    </source>
</evidence>
<dbReference type="Proteomes" id="UP000177690">
    <property type="component" value="Unassembled WGS sequence"/>
</dbReference>
<name>A0A1G1ZUQ4_9BACT</name>
<dbReference type="EMBL" id="MHJL01000004">
    <property type="protein sequence ID" value="OGY68221.1"/>
    <property type="molecule type" value="Genomic_DNA"/>
</dbReference>
<organism evidence="1 2">
    <name type="scientific">Candidatus Harrisonbacteria bacterium RIFCSPLOWO2_02_FULL_41_13b</name>
    <dbReference type="NCBI Taxonomy" id="1798409"/>
    <lineage>
        <taxon>Bacteria</taxon>
        <taxon>Candidatus Harrisoniibacteriota</taxon>
    </lineage>
</organism>
<reference evidence="1 2" key="1">
    <citation type="journal article" date="2016" name="Nat. Commun.">
        <title>Thousands of microbial genomes shed light on interconnected biogeochemical processes in an aquifer system.</title>
        <authorList>
            <person name="Anantharaman K."/>
            <person name="Brown C.T."/>
            <person name="Hug L.A."/>
            <person name="Sharon I."/>
            <person name="Castelle C.J."/>
            <person name="Probst A.J."/>
            <person name="Thomas B.C."/>
            <person name="Singh A."/>
            <person name="Wilkins M.J."/>
            <person name="Karaoz U."/>
            <person name="Brodie E.L."/>
            <person name="Williams K.H."/>
            <person name="Hubbard S.S."/>
            <person name="Banfield J.F."/>
        </authorList>
    </citation>
    <scope>NUCLEOTIDE SEQUENCE [LARGE SCALE GENOMIC DNA]</scope>
</reference>
<dbReference type="AlphaFoldDB" id="A0A1G1ZUQ4"/>
<accession>A0A1G1ZUQ4</accession>
<evidence type="ECO:0000313" key="2">
    <source>
        <dbReference type="Proteomes" id="UP000177690"/>
    </source>
</evidence>
<gene>
    <name evidence="1" type="ORF">A3I24_02215</name>
</gene>
<sequence>MKKVWLVIFVLVLVVVAYMLWQSKTVEEVSDVDTAEAINQDLNSLNTADLDMEFKDVDAGLNSL</sequence>
<dbReference type="STRING" id="1798409.A3I24_02215"/>
<proteinExistence type="predicted"/>
<comment type="caution">
    <text evidence="1">The sequence shown here is derived from an EMBL/GenBank/DDBJ whole genome shotgun (WGS) entry which is preliminary data.</text>
</comment>
<protein>
    <submittedName>
        <fullName evidence="1">Uncharacterized protein</fullName>
    </submittedName>
</protein>